<dbReference type="PANTHER" id="PTHR43350">
    <property type="entry name" value="NAD-DEPENDENT ALCOHOL DEHYDROGENASE"/>
    <property type="match status" value="1"/>
</dbReference>
<dbReference type="InterPro" id="IPR013154">
    <property type="entry name" value="ADH-like_N"/>
</dbReference>
<dbReference type="Gene3D" id="3.90.180.10">
    <property type="entry name" value="Medium-chain alcohol dehydrogenases, catalytic domain"/>
    <property type="match status" value="1"/>
</dbReference>
<dbReference type="InterPro" id="IPR011032">
    <property type="entry name" value="GroES-like_sf"/>
</dbReference>
<dbReference type="EC" id="1.1.1.329" evidence="8"/>
<dbReference type="PANTHER" id="PTHR43350:SF2">
    <property type="entry name" value="GROES-LIKE ZINC-BINDING ALCOHOL DEHYDROGENASE FAMILY PROTEIN"/>
    <property type="match status" value="1"/>
</dbReference>
<evidence type="ECO:0000256" key="3">
    <source>
        <dbReference type="ARBA" id="ARBA00022723"/>
    </source>
</evidence>
<evidence type="ECO:0000256" key="4">
    <source>
        <dbReference type="ARBA" id="ARBA00022833"/>
    </source>
</evidence>
<evidence type="ECO:0000256" key="2">
    <source>
        <dbReference type="ARBA" id="ARBA00008072"/>
    </source>
</evidence>
<evidence type="ECO:0000259" key="6">
    <source>
        <dbReference type="Pfam" id="PF00107"/>
    </source>
</evidence>
<dbReference type="Proteomes" id="UP000094067">
    <property type="component" value="Unassembled WGS sequence"/>
</dbReference>
<dbReference type="InterPro" id="IPR013149">
    <property type="entry name" value="ADH-like_C"/>
</dbReference>
<gene>
    <name evidence="8" type="primary">neoA</name>
    <name evidence="8" type="ORF">BEI61_00872</name>
</gene>
<accession>A0A1E3A8P9</accession>
<comment type="cofactor">
    <cofactor evidence="1">
        <name>Zn(2+)</name>
        <dbReference type="ChEBI" id="CHEBI:29105"/>
    </cofactor>
</comment>
<dbReference type="EMBL" id="MCGH01000002">
    <property type="protein sequence ID" value="ODM04989.1"/>
    <property type="molecule type" value="Genomic_DNA"/>
</dbReference>
<dbReference type="RefSeq" id="WP_069151408.1">
    <property type="nucleotide sequence ID" value="NZ_MCGH01000002.1"/>
</dbReference>
<name>A0A1E3A8P9_9FIRM</name>
<dbReference type="AlphaFoldDB" id="A0A1E3A8P9"/>
<dbReference type="Gene3D" id="3.40.50.720">
    <property type="entry name" value="NAD(P)-binding Rossmann-like Domain"/>
    <property type="match status" value="1"/>
</dbReference>
<protein>
    <submittedName>
        <fullName evidence="8">2-deoxy-scyllo-inosamine dehydrogenase</fullName>
        <ecNumber evidence="8">1.1.1.329</ecNumber>
    </submittedName>
</protein>
<evidence type="ECO:0000256" key="5">
    <source>
        <dbReference type="ARBA" id="ARBA00023002"/>
    </source>
</evidence>
<sequence length="311" mass="34102">MKGLYYNGTAAEYREDLPMPVPEPGESLIKIHYSAVCNTDKEIRKGYRPSFRGVMGHEFVGEVVSSPDPVFHGKRVVGELNAACGTCIYCRTGRRTHCSNRKVLGMDSKDGCFAEYMTIDTSLLHIVPDELPDTQAIFTEPLAAAMEILTQIHISPDKNAAVLGDGRLALLTAQVLALTGIDLTVIGRHPEKLELFRPFAKTTTCGEKEGYEYVAECTGSESGLPQAMELVRKKGTIILKSTYAGKVSLDMSMAAVNELTIVGSRCGPFEPALRLLKDKKIHLPEIELYDLKDFEKAFASPAFKAGFAFTD</sequence>
<dbReference type="PATRIC" id="fig|1432052.4.peg.982"/>
<keyword evidence="5 8" id="KW-0560">Oxidoreductase</keyword>
<evidence type="ECO:0000313" key="8">
    <source>
        <dbReference type="EMBL" id="ODM04989.1"/>
    </source>
</evidence>
<comment type="similarity">
    <text evidence="2">Belongs to the zinc-containing alcohol dehydrogenase family.</text>
</comment>
<dbReference type="CDD" id="cd08242">
    <property type="entry name" value="MDR_like"/>
    <property type="match status" value="1"/>
</dbReference>
<proteinExistence type="inferred from homology"/>
<evidence type="ECO:0000313" key="9">
    <source>
        <dbReference type="Proteomes" id="UP000094067"/>
    </source>
</evidence>
<keyword evidence="3" id="KW-0479">Metal-binding</keyword>
<feature type="domain" description="Alcohol dehydrogenase-like C-terminal" evidence="6">
    <location>
        <begin position="207"/>
        <end position="275"/>
    </location>
</feature>
<dbReference type="GO" id="GO:0046872">
    <property type="term" value="F:metal ion binding"/>
    <property type="evidence" value="ECO:0007669"/>
    <property type="project" value="UniProtKB-KW"/>
</dbReference>
<comment type="caution">
    <text evidence="8">The sequence shown here is derived from an EMBL/GenBank/DDBJ whole genome shotgun (WGS) entry which is preliminary data.</text>
</comment>
<dbReference type="SUPFAM" id="SSF50129">
    <property type="entry name" value="GroES-like"/>
    <property type="match status" value="1"/>
</dbReference>
<evidence type="ECO:0000259" key="7">
    <source>
        <dbReference type="Pfam" id="PF08240"/>
    </source>
</evidence>
<feature type="domain" description="Alcohol dehydrogenase-like N-terminal" evidence="7">
    <location>
        <begin position="24"/>
        <end position="129"/>
    </location>
</feature>
<organism evidence="8 9">
    <name type="scientific">Eisenbergiella tayi</name>
    <dbReference type="NCBI Taxonomy" id="1432052"/>
    <lineage>
        <taxon>Bacteria</taxon>
        <taxon>Bacillati</taxon>
        <taxon>Bacillota</taxon>
        <taxon>Clostridia</taxon>
        <taxon>Lachnospirales</taxon>
        <taxon>Lachnospiraceae</taxon>
        <taxon>Eisenbergiella</taxon>
    </lineage>
</organism>
<reference evidence="8 9" key="1">
    <citation type="submission" date="2016-07" db="EMBL/GenBank/DDBJ databases">
        <title>Characterization of isolates of Eisenbergiella tayi derived from blood cultures, using whole genome sequencing.</title>
        <authorList>
            <person name="Burdz T."/>
            <person name="Wiebe D."/>
            <person name="Huynh C."/>
            <person name="Bernard K."/>
        </authorList>
    </citation>
    <scope>NUCLEOTIDE SEQUENCE [LARGE SCALE GENOMIC DNA]</scope>
    <source>
        <strain evidence="8 9">NML 110608</strain>
    </source>
</reference>
<dbReference type="Pfam" id="PF00107">
    <property type="entry name" value="ADH_zinc_N"/>
    <property type="match status" value="1"/>
</dbReference>
<dbReference type="Pfam" id="PF08240">
    <property type="entry name" value="ADH_N"/>
    <property type="match status" value="1"/>
</dbReference>
<evidence type="ECO:0000256" key="1">
    <source>
        <dbReference type="ARBA" id="ARBA00001947"/>
    </source>
</evidence>
<dbReference type="SUPFAM" id="SSF51735">
    <property type="entry name" value="NAD(P)-binding Rossmann-fold domains"/>
    <property type="match status" value="1"/>
</dbReference>
<dbReference type="InterPro" id="IPR036291">
    <property type="entry name" value="NAD(P)-bd_dom_sf"/>
</dbReference>
<keyword evidence="4" id="KW-0862">Zinc</keyword>
<dbReference type="GO" id="GO:0016491">
    <property type="term" value="F:oxidoreductase activity"/>
    <property type="evidence" value="ECO:0007669"/>
    <property type="project" value="UniProtKB-KW"/>
</dbReference>